<dbReference type="EMBL" id="BPLQ01014882">
    <property type="protein sequence ID" value="GIY84062.1"/>
    <property type="molecule type" value="Genomic_DNA"/>
</dbReference>
<accession>A0AAV4WNB8</accession>
<keyword evidence="2" id="KW-1185">Reference proteome</keyword>
<proteinExistence type="predicted"/>
<gene>
    <name evidence="1" type="ORF">CDAR_396201</name>
</gene>
<comment type="caution">
    <text evidence="1">The sequence shown here is derived from an EMBL/GenBank/DDBJ whole genome shotgun (WGS) entry which is preliminary data.</text>
</comment>
<evidence type="ECO:0000313" key="2">
    <source>
        <dbReference type="Proteomes" id="UP001054837"/>
    </source>
</evidence>
<dbReference type="AlphaFoldDB" id="A0AAV4WNB8"/>
<evidence type="ECO:0000313" key="1">
    <source>
        <dbReference type="EMBL" id="GIY84062.1"/>
    </source>
</evidence>
<name>A0AAV4WNB8_9ARAC</name>
<protein>
    <submittedName>
        <fullName evidence="1">Uncharacterized protein</fullName>
    </submittedName>
</protein>
<dbReference type="Proteomes" id="UP001054837">
    <property type="component" value="Unassembled WGS sequence"/>
</dbReference>
<reference evidence="1 2" key="1">
    <citation type="submission" date="2021-06" db="EMBL/GenBank/DDBJ databases">
        <title>Caerostris darwini draft genome.</title>
        <authorList>
            <person name="Kono N."/>
            <person name="Arakawa K."/>
        </authorList>
    </citation>
    <scope>NUCLEOTIDE SEQUENCE [LARGE SCALE GENOMIC DNA]</scope>
</reference>
<sequence>MPKKDNTVIIEMIEIIEINTVIMRDSTVCVTGFRDVMFPNCLYYCVQKQKALQFSSKKKIHYTVNNKKKDHRIDPPRVAVEYRQNTDPIHPRPFDVSCKCRASSQTQKTDNSLVSDQLYLISSDKQPRRPWGYHFTAFRLNGRMNQNCNKHIIEKTAQYSFLCQAFDKIPLFTELILEFHGEQQFSRGAPLTRVSDGHVELKITCRERRPLWRG</sequence>
<organism evidence="1 2">
    <name type="scientific">Caerostris darwini</name>
    <dbReference type="NCBI Taxonomy" id="1538125"/>
    <lineage>
        <taxon>Eukaryota</taxon>
        <taxon>Metazoa</taxon>
        <taxon>Ecdysozoa</taxon>
        <taxon>Arthropoda</taxon>
        <taxon>Chelicerata</taxon>
        <taxon>Arachnida</taxon>
        <taxon>Araneae</taxon>
        <taxon>Araneomorphae</taxon>
        <taxon>Entelegynae</taxon>
        <taxon>Araneoidea</taxon>
        <taxon>Araneidae</taxon>
        <taxon>Caerostris</taxon>
    </lineage>
</organism>